<dbReference type="PANTHER" id="PTHR11878">
    <property type="entry name" value="SODIUM/CALCIUM EXCHANGER"/>
    <property type="match status" value="1"/>
</dbReference>
<evidence type="ECO:0000256" key="10">
    <source>
        <dbReference type="ARBA" id="ARBA00022737"/>
    </source>
</evidence>
<dbReference type="PRINTS" id="PR01259">
    <property type="entry name" value="NACAEXCHNGR"/>
</dbReference>
<dbReference type="FunFam" id="1.20.1420.30:FF:000003">
    <property type="entry name" value="sodium/calcium exchanger 1 isoform X1"/>
    <property type="match status" value="1"/>
</dbReference>
<dbReference type="Gene3D" id="2.60.40.2030">
    <property type="match status" value="2"/>
</dbReference>
<dbReference type="PANTHER" id="PTHR11878:SF65">
    <property type="entry name" value="NA_CA-EXCHANGE PROTEIN, ISOFORM G"/>
    <property type="match status" value="1"/>
</dbReference>
<keyword evidence="17" id="KW-0325">Glycoprotein</keyword>
<dbReference type="EMBL" id="DF143147">
    <property type="protein sequence ID" value="GAA51391.1"/>
    <property type="molecule type" value="Genomic_DNA"/>
</dbReference>
<feature type="chain" id="PRO_5003506324" evidence="22">
    <location>
        <begin position="23"/>
        <end position="935"/>
    </location>
</feature>
<accession>G7YEK8</accession>
<evidence type="ECO:0000256" key="3">
    <source>
        <dbReference type="ARBA" id="ARBA00022448"/>
    </source>
</evidence>
<evidence type="ECO:0000256" key="13">
    <source>
        <dbReference type="ARBA" id="ARBA00022989"/>
    </source>
</evidence>
<keyword evidence="13 21" id="KW-1133">Transmembrane helix</keyword>
<keyword evidence="7 21" id="KW-0812">Transmembrane</keyword>
<keyword evidence="10" id="KW-0677">Repeat</keyword>
<evidence type="ECO:0000256" key="5">
    <source>
        <dbReference type="ARBA" id="ARBA00022475"/>
    </source>
</evidence>
<proteinExistence type="inferred from homology"/>
<feature type="transmembrane region" description="Helical" evidence="21">
    <location>
        <begin position="219"/>
        <end position="239"/>
    </location>
</feature>
<dbReference type="GO" id="GO:0042383">
    <property type="term" value="C:sarcolemma"/>
    <property type="evidence" value="ECO:0007669"/>
    <property type="project" value="TreeGrafter"/>
</dbReference>
<dbReference type="InterPro" id="IPR044880">
    <property type="entry name" value="NCX_ion-bd_dom_sf"/>
</dbReference>
<keyword evidence="3" id="KW-0813">Transport</keyword>
<evidence type="ECO:0000256" key="14">
    <source>
        <dbReference type="ARBA" id="ARBA00023053"/>
    </source>
</evidence>
<feature type="domain" description="Calx-beta" evidence="23">
    <location>
        <begin position="485"/>
        <end position="585"/>
    </location>
</feature>
<evidence type="ECO:0000256" key="19">
    <source>
        <dbReference type="ARBA" id="ARBA00033667"/>
    </source>
</evidence>
<dbReference type="InterPro" id="IPR004837">
    <property type="entry name" value="NaCa_Exmemb"/>
</dbReference>
<dbReference type="Pfam" id="PF01699">
    <property type="entry name" value="Na_Ca_ex"/>
    <property type="match status" value="2"/>
</dbReference>
<evidence type="ECO:0000256" key="12">
    <source>
        <dbReference type="ARBA" id="ARBA00022860"/>
    </source>
</evidence>
<dbReference type="SUPFAM" id="SSF141072">
    <property type="entry name" value="CalX-like"/>
    <property type="match status" value="2"/>
</dbReference>
<dbReference type="InterPro" id="IPR003644">
    <property type="entry name" value="Calx_beta"/>
</dbReference>
<keyword evidence="25" id="KW-1185">Reference proteome</keyword>
<comment type="catalytic activity">
    <reaction evidence="19">
        <text>Ca(2+)(in) + 3 Na(+)(out) = Ca(2+)(out) + 3 Na(+)(in)</text>
        <dbReference type="Rhea" id="RHEA:69955"/>
        <dbReference type="ChEBI" id="CHEBI:29101"/>
        <dbReference type="ChEBI" id="CHEBI:29108"/>
    </reaction>
</comment>
<feature type="transmembrane region" description="Helical" evidence="21">
    <location>
        <begin position="65"/>
        <end position="83"/>
    </location>
</feature>
<dbReference type="GO" id="GO:0005516">
    <property type="term" value="F:calmodulin binding"/>
    <property type="evidence" value="ECO:0007669"/>
    <property type="project" value="UniProtKB-KW"/>
</dbReference>
<evidence type="ECO:0000256" key="21">
    <source>
        <dbReference type="SAM" id="Phobius"/>
    </source>
</evidence>
<dbReference type="InterPro" id="IPR051171">
    <property type="entry name" value="CaCA"/>
</dbReference>
<keyword evidence="15" id="KW-0406">Ion transport</keyword>
<evidence type="ECO:0000256" key="6">
    <source>
        <dbReference type="ARBA" id="ARBA00022568"/>
    </source>
</evidence>
<dbReference type="GO" id="GO:0030424">
    <property type="term" value="C:axon"/>
    <property type="evidence" value="ECO:0007669"/>
    <property type="project" value="TreeGrafter"/>
</dbReference>
<name>G7YEK8_CLOSI</name>
<keyword evidence="9 22" id="KW-0732">Signal</keyword>
<evidence type="ECO:0000313" key="24">
    <source>
        <dbReference type="EMBL" id="GAA51391.1"/>
    </source>
</evidence>
<evidence type="ECO:0000256" key="11">
    <source>
        <dbReference type="ARBA" id="ARBA00022837"/>
    </source>
</evidence>
<evidence type="ECO:0000256" key="4">
    <source>
        <dbReference type="ARBA" id="ARBA00022449"/>
    </source>
</evidence>
<feature type="transmembrane region" description="Helical" evidence="21">
    <location>
        <begin position="837"/>
        <end position="857"/>
    </location>
</feature>
<dbReference type="GO" id="GO:0098703">
    <property type="term" value="P:calcium ion import across plasma membrane"/>
    <property type="evidence" value="ECO:0007669"/>
    <property type="project" value="TreeGrafter"/>
</dbReference>
<evidence type="ECO:0000256" key="20">
    <source>
        <dbReference type="SAM" id="MobiDB-lite"/>
    </source>
</evidence>
<evidence type="ECO:0000256" key="2">
    <source>
        <dbReference type="ARBA" id="ARBA00007489"/>
    </source>
</evidence>
<evidence type="ECO:0000256" key="7">
    <source>
        <dbReference type="ARBA" id="ARBA00022692"/>
    </source>
</evidence>
<dbReference type="GO" id="GO:0098794">
    <property type="term" value="C:postsynapse"/>
    <property type="evidence" value="ECO:0007669"/>
    <property type="project" value="TreeGrafter"/>
</dbReference>
<dbReference type="Proteomes" id="UP000008909">
    <property type="component" value="Unassembled WGS sequence"/>
</dbReference>
<evidence type="ECO:0000256" key="9">
    <source>
        <dbReference type="ARBA" id="ARBA00022729"/>
    </source>
</evidence>
<dbReference type="GO" id="GO:0005432">
    <property type="term" value="F:calcium:sodium antiporter activity"/>
    <property type="evidence" value="ECO:0007669"/>
    <property type="project" value="InterPro"/>
</dbReference>
<evidence type="ECO:0000256" key="17">
    <source>
        <dbReference type="ARBA" id="ARBA00023180"/>
    </source>
</evidence>
<sequence length="935" mass="103577">MWPMTTLRFLLLILIFVVLVYPSTEDKLINGTCPSSKKTACVDGVLIPKWEPSTGLSVGDKLARATIYFACLLYLFLGVSIIADRFMAAIEVITSKEKEVTVRKKNGEVQTIYVRIWNTTVSNLTLMALGSSAPEILLSVIEIIGKNFEAGDLGPGTIVGSAAFNLFVIIGICVLVIPEGEVRRIKHLSVFFITASWSIFAYLWLYLIIAAFSPGVVEIWEALLTFIFFPIIVICAYIADTKIFFKKFLKKKFRAAGRLKSIDIDAEYPNHTEEVTYIPESDENQVSEFERTRLNYVDAIKEIRKKNPNIDMKQLEEMAQLDVLSKGPKSRAFYRMQATRQLTGSGNVIKKAKVERRMSSDDQRMESESYAPHVQRIFFNPGHYTVMENVGTFPITVSRVGGDLDAVVSVNYSTVDGTAVADEDYVPVSGVLVFKAGETHKQFSITIIDDDIFEEDEHFTVILTDPTVVHSNTFLEPLLVEPTKATIMVLDDDHSGVFHFEQQATSVPESCEYAELKVLRDSGCRGIVRVPYQTIEGSAKGGGKDYEDTIGYLEFQNDQTEATIRVRVVDDNDYEKSEFFFVQLGEPLLVDKDEEHEQRFMKKMNISMTESEAQQSILSRFTNRRPTIPNTPEKVASPENGKQLALPETQESGRRTSQGLIDTGKPRLGEWSRIKVTIVESNEFKNTVDRLVKQGKWALVVGTSSWKEQFVEAVTVSAGGDGEGADLEEEKLPSCMDYVMHFLTVFWKVLFAFVPPTDYGGGWWCFSVCILVIGVLTAIIGDMASAFGCSIGLTDAVTAITFVALGTSLPDTFASKVAAIGDSDADSSIGNVTGSNAVNVFLGIGIAWSIAAIYHAIQGTQFYVQPGSLGFSVTVFCIFALAAITVIVLRRRPSVGGELGGPKTVKYLSGLFFITLWLCYIILAGLENYCHIEGF</sequence>
<feature type="signal peptide" evidence="22">
    <location>
        <begin position="1"/>
        <end position="22"/>
    </location>
</feature>
<dbReference type="SMART" id="SM00237">
    <property type="entry name" value="Calx_beta"/>
    <property type="match status" value="2"/>
</dbReference>
<feature type="transmembrane region" description="Helical" evidence="21">
    <location>
        <begin position="787"/>
        <end position="806"/>
    </location>
</feature>
<dbReference type="AlphaFoldDB" id="G7YEK8"/>
<keyword evidence="5" id="KW-1003">Cell membrane</keyword>
<feature type="transmembrane region" description="Helical" evidence="21">
    <location>
        <begin position="157"/>
        <end position="178"/>
    </location>
</feature>
<feature type="transmembrane region" description="Helical" evidence="21">
    <location>
        <begin position="738"/>
        <end position="755"/>
    </location>
</feature>
<gene>
    <name evidence="24" type="ORF">CLF_106026</name>
</gene>
<keyword evidence="8" id="KW-0479">Metal-binding</keyword>
<reference evidence="24" key="1">
    <citation type="journal article" date="2011" name="Genome Biol.">
        <title>The draft genome of the carcinogenic human liver fluke Clonorchis sinensis.</title>
        <authorList>
            <person name="Wang X."/>
            <person name="Chen W."/>
            <person name="Huang Y."/>
            <person name="Sun J."/>
            <person name="Men J."/>
            <person name="Liu H."/>
            <person name="Luo F."/>
            <person name="Guo L."/>
            <person name="Lv X."/>
            <person name="Deng C."/>
            <person name="Zhou C."/>
            <person name="Fan Y."/>
            <person name="Li X."/>
            <person name="Huang L."/>
            <person name="Hu Y."/>
            <person name="Liang C."/>
            <person name="Hu X."/>
            <person name="Xu J."/>
            <person name="Yu X."/>
        </authorList>
    </citation>
    <scope>NUCLEOTIDE SEQUENCE [LARGE SCALE GENOMIC DNA]</scope>
    <source>
        <strain evidence="24">Henan</strain>
    </source>
</reference>
<evidence type="ECO:0000313" key="25">
    <source>
        <dbReference type="Proteomes" id="UP000008909"/>
    </source>
</evidence>
<dbReference type="InterPro" id="IPR004836">
    <property type="entry name" value="Na_Ca_Ex"/>
</dbReference>
<evidence type="ECO:0000256" key="15">
    <source>
        <dbReference type="ARBA" id="ARBA00023065"/>
    </source>
</evidence>
<evidence type="ECO:0000256" key="16">
    <source>
        <dbReference type="ARBA" id="ARBA00023136"/>
    </source>
</evidence>
<dbReference type="InterPro" id="IPR032452">
    <property type="entry name" value="Na_Ca_Ex_C-exten"/>
</dbReference>
<evidence type="ECO:0000256" key="22">
    <source>
        <dbReference type="SAM" id="SignalP"/>
    </source>
</evidence>
<dbReference type="NCBIfam" id="TIGR00845">
    <property type="entry name" value="caca"/>
    <property type="match status" value="1"/>
</dbReference>
<keyword evidence="4" id="KW-0050">Antiport</keyword>
<dbReference type="Gene3D" id="1.20.1420.30">
    <property type="entry name" value="NCX, central ion-binding region"/>
    <property type="match status" value="2"/>
</dbReference>
<evidence type="ECO:0000259" key="23">
    <source>
        <dbReference type="SMART" id="SM00237"/>
    </source>
</evidence>
<reference key="2">
    <citation type="submission" date="2011-10" db="EMBL/GenBank/DDBJ databases">
        <title>The genome and transcriptome sequence of Clonorchis sinensis provide insights into the carcinogenic liver fluke.</title>
        <authorList>
            <person name="Wang X."/>
            <person name="Huang Y."/>
            <person name="Chen W."/>
            <person name="Liu H."/>
            <person name="Guo L."/>
            <person name="Chen Y."/>
            <person name="Luo F."/>
            <person name="Zhou W."/>
            <person name="Sun J."/>
            <person name="Mao Q."/>
            <person name="Liang P."/>
            <person name="Zhou C."/>
            <person name="Tian Y."/>
            <person name="Men J."/>
            <person name="Lv X."/>
            <person name="Huang L."/>
            <person name="Zhou J."/>
            <person name="Hu Y."/>
            <person name="Li R."/>
            <person name="Zhang F."/>
            <person name="Lei H."/>
            <person name="Li X."/>
            <person name="Hu X."/>
            <person name="Liang C."/>
            <person name="Xu J."/>
            <person name="Wu Z."/>
            <person name="Yu X."/>
        </authorList>
    </citation>
    <scope>NUCLEOTIDE SEQUENCE</scope>
    <source>
        <strain>Henan</strain>
    </source>
</reference>
<evidence type="ECO:0000256" key="1">
    <source>
        <dbReference type="ARBA" id="ARBA00004651"/>
    </source>
</evidence>
<feature type="transmembrane region" description="Helical" evidence="21">
    <location>
        <begin position="190"/>
        <end position="213"/>
    </location>
</feature>
<feature type="transmembrane region" description="Helical" evidence="21">
    <location>
        <begin position="124"/>
        <end position="145"/>
    </location>
</feature>
<comment type="similarity">
    <text evidence="2">Belongs to the Ca(2+):cation antiporter (CaCA) (TC 2.A.19) family. SLC8 subfamily.</text>
</comment>
<dbReference type="GO" id="GO:0046872">
    <property type="term" value="F:metal ion binding"/>
    <property type="evidence" value="ECO:0007669"/>
    <property type="project" value="UniProtKB-KW"/>
</dbReference>
<keyword evidence="6" id="KW-0109">Calcium transport</keyword>
<feature type="transmembrane region" description="Helical" evidence="21">
    <location>
        <begin position="907"/>
        <end position="926"/>
    </location>
</feature>
<keyword evidence="16 21" id="KW-0472">Membrane</keyword>
<keyword evidence="11" id="KW-0106">Calcium</keyword>
<feature type="transmembrane region" description="Helical" evidence="21">
    <location>
        <begin position="761"/>
        <end position="780"/>
    </location>
</feature>
<dbReference type="GO" id="GO:0007154">
    <property type="term" value="P:cell communication"/>
    <property type="evidence" value="ECO:0007669"/>
    <property type="project" value="InterPro"/>
</dbReference>
<evidence type="ECO:0000256" key="18">
    <source>
        <dbReference type="ARBA" id="ARBA00023201"/>
    </source>
</evidence>
<dbReference type="Pfam" id="PF16494">
    <property type="entry name" value="Na_Ca_ex_C"/>
    <property type="match status" value="1"/>
</dbReference>
<dbReference type="Pfam" id="PF03160">
    <property type="entry name" value="Calx-beta"/>
    <property type="match status" value="1"/>
</dbReference>
<feature type="transmembrane region" description="Helical" evidence="21">
    <location>
        <begin position="869"/>
        <end position="887"/>
    </location>
</feature>
<keyword evidence="18" id="KW-0739">Sodium transport</keyword>
<keyword evidence="14" id="KW-0915">Sodium</keyword>
<evidence type="ECO:0000256" key="8">
    <source>
        <dbReference type="ARBA" id="ARBA00022723"/>
    </source>
</evidence>
<keyword evidence="12" id="KW-0112">Calmodulin-binding</keyword>
<feature type="domain" description="Calx-beta" evidence="23">
    <location>
        <begin position="364"/>
        <end position="464"/>
    </location>
</feature>
<comment type="subcellular location">
    <subcellularLocation>
        <location evidence="1">Cell membrane</location>
        <topology evidence="1">Multi-pass membrane protein</topology>
    </subcellularLocation>
</comment>
<protein>
    <submittedName>
        <fullName evidence="24">Solute carrier family 8</fullName>
    </submittedName>
</protein>
<organism evidence="24 25">
    <name type="scientific">Clonorchis sinensis</name>
    <name type="common">Chinese liver fluke</name>
    <dbReference type="NCBI Taxonomy" id="79923"/>
    <lineage>
        <taxon>Eukaryota</taxon>
        <taxon>Metazoa</taxon>
        <taxon>Spiralia</taxon>
        <taxon>Lophotrochozoa</taxon>
        <taxon>Platyhelminthes</taxon>
        <taxon>Trematoda</taxon>
        <taxon>Digenea</taxon>
        <taxon>Opisthorchiida</taxon>
        <taxon>Opisthorchiata</taxon>
        <taxon>Opisthorchiidae</taxon>
        <taxon>Clonorchis</taxon>
    </lineage>
</organism>
<feature type="region of interest" description="Disordered" evidence="20">
    <location>
        <begin position="624"/>
        <end position="662"/>
    </location>
</feature>
<dbReference type="InterPro" id="IPR038081">
    <property type="entry name" value="CalX-like_sf"/>
</dbReference>